<dbReference type="OrthoDB" id="9805121at2"/>
<evidence type="ECO:0000313" key="4">
    <source>
        <dbReference type="EMBL" id="GGI04813.1"/>
    </source>
</evidence>
<dbReference type="PROSITE" id="PS51257">
    <property type="entry name" value="PROKAR_LIPOPROTEIN"/>
    <property type="match status" value="1"/>
</dbReference>
<reference evidence="4" key="2">
    <citation type="submission" date="2020-09" db="EMBL/GenBank/DDBJ databases">
        <authorList>
            <person name="Sun Q."/>
            <person name="Zhou Y."/>
        </authorList>
    </citation>
    <scope>NUCLEOTIDE SEQUENCE</scope>
    <source>
        <strain evidence="4">CGMCC 1.14988</strain>
    </source>
</reference>
<keyword evidence="2" id="KW-0732">Signal</keyword>
<dbReference type="RefSeq" id="WP_130649792.1">
    <property type="nucleotide sequence ID" value="NZ_BMHA01000003.1"/>
</dbReference>
<keyword evidence="5" id="KW-1185">Reference proteome</keyword>
<proteinExistence type="predicted"/>
<feature type="region of interest" description="Disordered" evidence="1">
    <location>
        <begin position="194"/>
        <end position="234"/>
    </location>
</feature>
<evidence type="ECO:0000259" key="3">
    <source>
        <dbReference type="Pfam" id="PF12450"/>
    </source>
</evidence>
<sequence length="234" mass="24099">MRWTTRPVLAALALIGLLTSACGGDDAAGTATDTAFPASAGALDSAGSATLEIEPAPEAGADTPTSAAEDADTDTEGTDRAGGIAGIASVVFDDHGVSGWRPTAEQAASTFRTDATVGAFRLAQSWLDAGVLPPVEGIRAEEWINALDHAYPAPAGDEVWAVHADAGTPWWQTGPEAPGDTRLLRIGLRATDGVGERPPASLTFDRRVGLDGGRRPAGHGRAGPRRVPRPPRRP</sequence>
<gene>
    <name evidence="4" type="ORF">GCM10011354_10970</name>
</gene>
<feature type="region of interest" description="Disordered" evidence="1">
    <location>
        <begin position="56"/>
        <end position="80"/>
    </location>
</feature>
<feature type="signal peptide" evidence="2">
    <location>
        <begin position="1"/>
        <end position="23"/>
    </location>
</feature>
<dbReference type="InterPro" id="IPR022156">
    <property type="entry name" value="Uncharacterised_YfbK_N"/>
</dbReference>
<dbReference type="Pfam" id="PF12450">
    <property type="entry name" value="vWF_A"/>
    <property type="match status" value="1"/>
</dbReference>
<evidence type="ECO:0000256" key="2">
    <source>
        <dbReference type="SAM" id="SignalP"/>
    </source>
</evidence>
<reference evidence="4" key="1">
    <citation type="journal article" date="2014" name="Int. J. Syst. Evol. Microbiol.">
        <title>Complete genome sequence of Corynebacterium casei LMG S-19264T (=DSM 44701T), isolated from a smear-ripened cheese.</title>
        <authorList>
            <consortium name="US DOE Joint Genome Institute (JGI-PGF)"/>
            <person name="Walter F."/>
            <person name="Albersmeier A."/>
            <person name="Kalinowski J."/>
            <person name="Ruckert C."/>
        </authorList>
    </citation>
    <scope>NUCLEOTIDE SEQUENCE</scope>
    <source>
        <strain evidence="4">CGMCC 1.14988</strain>
    </source>
</reference>
<feature type="domain" description="Uncharacterised protein YfbK N-terminal" evidence="3">
    <location>
        <begin position="95"/>
        <end position="171"/>
    </location>
</feature>
<feature type="compositionally biased region" description="Basic and acidic residues" evidence="1">
    <location>
        <begin position="204"/>
        <end position="214"/>
    </location>
</feature>
<evidence type="ECO:0000256" key="1">
    <source>
        <dbReference type="SAM" id="MobiDB-lite"/>
    </source>
</evidence>
<accession>A0A8J3EX08</accession>
<comment type="caution">
    <text evidence="4">The sequence shown here is derived from an EMBL/GenBank/DDBJ whole genome shotgun (WGS) entry which is preliminary data.</text>
</comment>
<feature type="chain" id="PRO_5039676815" description="Uncharacterized protein YfbK N-terminal domain-containing protein" evidence="2">
    <location>
        <begin position="24"/>
        <end position="234"/>
    </location>
</feature>
<dbReference type="EMBL" id="BMHA01000003">
    <property type="protein sequence ID" value="GGI04813.1"/>
    <property type="molecule type" value="Genomic_DNA"/>
</dbReference>
<feature type="compositionally biased region" description="Basic residues" evidence="1">
    <location>
        <begin position="216"/>
        <end position="234"/>
    </location>
</feature>
<name>A0A8J3EX08_9ACTN</name>
<organism evidence="4 5">
    <name type="scientific">Egicoccus halophilus</name>
    <dbReference type="NCBI Taxonomy" id="1670830"/>
    <lineage>
        <taxon>Bacteria</taxon>
        <taxon>Bacillati</taxon>
        <taxon>Actinomycetota</taxon>
        <taxon>Nitriliruptoria</taxon>
        <taxon>Egicoccales</taxon>
        <taxon>Egicoccaceae</taxon>
        <taxon>Egicoccus</taxon>
    </lineage>
</organism>
<evidence type="ECO:0000313" key="5">
    <source>
        <dbReference type="Proteomes" id="UP000650511"/>
    </source>
</evidence>
<protein>
    <recommendedName>
        <fullName evidence="3">Uncharacterized protein YfbK N-terminal domain-containing protein</fullName>
    </recommendedName>
</protein>
<dbReference type="Proteomes" id="UP000650511">
    <property type="component" value="Unassembled WGS sequence"/>
</dbReference>
<dbReference type="AlphaFoldDB" id="A0A8J3EX08"/>